<evidence type="ECO:0000256" key="5">
    <source>
        <dbReference type="ARBA" id="ARBA00023180"/>
    </source>
</evidence>
<dbReference type="SMART" id="SM00638">
    <property type="entry name" value="LPD_N"/>
    <property type="match status" value="1"/>
</dbReference>
<evidence type="ECO:0000256" key="3">
    <source>
        <dbReference type="ARBA" id="ARBA00022761"/>
    </source>
</evidence>
<dbReference type="Ensembl" id="ENSSPAT00000013082.1">
    <property type="protein sequence ID" value="ENSSPAP00000012865.1"/>
    <property type="gene ID" value="ENSSPAG00000009719.1"/>
</dbReference>
<dbReference type="Gene3D" id="2.20.90.10">
    <property type="entry name" value="Vitellinogen, beta-sheet shell domain"/>
    <property type="match status" value="1"/>
</dbReference>
<reference evidence="8" key="1">
    <citation type="submission" date="2023-09" db="UniProtKB">
        <authorList>
            <consortium name="Ensembl"/>
        </authorList>
    </citation>
    <scope>IDENTIFICATION</scope>
</reference>
<evidence type="ECO:0000256" key="2">
    <source>
        <dbReference type="ARBA" id="ARBA00022729"/>
    </source>
</evidence>
<dbReference type="PROSITE" id="PS51211">
    <property type="entry name" value="VITELLOGENIN"/>
    <property type="match status" value="1"/>
</dbReference>
<protein>
    <submittedName>
        <fullName evidence="8">Vitellogenin-like</fullName>
    </submittedName>
</protein>
<dbReference type="PANTHER" id="PTHR23345:SF29">
    <property type="entry name" value="VITELLOGENIN 3, PHOSVITINLESS"/>
    <property type="match status" value="1"/>
</dbReference>
<keyword evidence="3" id="KW-0758">Storage protein</keyword>
<dbReference type="SUPFAM" id="SSF56968">
    <property type="entry name" value="Lipovitellin-phosvitin complex, beta-sheet shell regions"/>
    <property type="match status" value="3"/>
</dbReference>
<dbReference type="Pfam" id="PF09172">
    <property type="entry name" value="Vit_open_b-sht"/>
    <property type="match status" value="1"/>
</dbReference>
<dbReference type="AlphaFoldDB" id="A0A3B4ZX40"/>
<comment type="caution">
    <text evidence="6">Lacks conserved residue(s) required for the propagation of feature annotation.</text>
</comment>
<dbReference type="InterPro" id="IPR001747">
    <property type="entry name" value="Vitellogenin_N"/>
</dbReference>
<dbReference type="Gene3D" id="2.30.230.10">
    <property type="entry name" value="Lipovitellin, beta-sheet shell regions, chain A"/>
    <property type="match status" value="1"/>
</dbReference>
<dbReference type="SMART" id="SM01170">
    <property type="entry name" value="DUF1944"/>
    <property type="match status" value="1"/>
</dbReference>
<dbReference type="InterPro" id="IPR050733">
    <property type="entry name" value="Vitellogenin/Apolipophorin"/>
</dbReference>
<dbReference type="GO" id="GO:0032355">
    <property type="term" value="P:response to estradiol"/>
    <property type="evidence" value="ECO:0007669"/>
    <property type="project" value="TreeGrafter"/>
</dbReference>
<dbReference type="SMART" id="SM01169">
    <property type="entry name" value="DUF1943"/>
    <property type="match status" value="1"/>
</dbReference>
<feature type="domain" description="Vitellogenin" evidence="7">
    <location>
        <begin position="1"/>
        <end position="499"/>
    </location>
</feature>
<dbReference type="InterPro" id="IPR011030">
    <property type="entry name" value="Lipovitellin_superhlx_dom"/>
</dbReference>
<evidence type="ECO:0000256" key="6">
    <source>
        <dbReference type="PROSITE-ProRule" id="PRU00557"/>
    </source>
</evidence>
<dbReference type="GeneTree" id="ENSGT00530000064273"/>
<accession>A0A3B4ZX40</accession>
<dbReference type="GO" id="GO:0005319">
    <property type="term" value="F:lipid transporter activity"/>
    <property type="evidence" value="ECO:0007669"/>
    <property type="project" value="InterPro"/>
</dbReference>
<feature type="disulfide bond" evidence="6">
    <location>
        <begin position="125"/>
        <end position="151"/>
    </location>
</feature>
<dbReference type="STRING" id="144197.ENSSPAP00000012865"/>
<evidence type="ECO:0000313" key="8">
    <source>
        <dbReference type="Ensembl" id="ENSSPAP00000012865.1"/>
    </source>
</evidence>
<dbReference type="InterPro" id="IPR015255">
    <property type="entry name" value="Vitellinogen_open_b-sht"/>
</dbReference>
<name>A0A3B4ZX40_9TELE</name>
<sequence>VNFGLGMPNSAESGVKMSCIVKIRGASAQSFALQVSDLAIHEFNGFPGKDSFTPSPKLTQRFAAHLTKPFVFDYVGGHIRDIRAGAEVPETVVNIVRGILDFFQFTVKTTQKVYELEEFGIHGKCQSNYATEENNQTKELTITRVVDVTNCLGKAALYRGMATAVLDKLSKQRGESIVSTVRYVYKVKPTADGGLITGVHGLEQQHFSPFNVKGGSFKMHAEKKLDLVSESDVAAIVVPAGGLTQSRGGPVYKFVDAEANVPLVMQNLEDVVPKAIELIKHLADANSYHIDSATTQDTIKLFQLLRMTPYEGLEEMWKQFAGNAEYRRWFLDTIVEISDARILKFLESRFQAGDISANEALQTFVVAFNHLKAAPELVEMAKAFLSLPFSKSNVHLWHTVVLSYGSLVYKHCAYNTPCSVGVVQPLLDMALEALRTRHYDDMVLALKALGNAGHPGSIKTIMRFLPGVSASPVDLPPGVLSAAVQSMRLLAARDPHSVRTRKNTTDLCEGSMVPTGTVPVRPSGQEWFFANVNKDFIRRALSLSAGKDTPLWTAMENLQKGYSWHWTKAFLIIEARYFQATTLGLPLEISKYYQSVTGITVNAKAVINPPPTERLGQLLNSEVSLDTDGFVGFTKDFWAFYGINTELFQSGSEVVGKIPVGAPFKFSSKINVAQKKFEFDFPVLKKEIELFSVSSNAFAVSRNIEEPTLAKMTPMIPDIAASSEQVQTTPEHLNTSNTWHPKGKFCAESQIYGVGVCVESDMRRQYYHEEYPLFYFLGFTHLAFKLVPVQAGRAVDKIHFEVNAGPSKHPMSARQLLETLRRLSQVSADALQRFLSPSVSCIHLIRPSNFLRQGLDSTPEAVFNFKAFAMSGDRKPEGYDAVMYNTSEGSHHNAQLIVSQVGDNINWKMCVNTMMNSSAEAKAHIGWGAECQSYEMLLAAAYPSASKPTFEAKVDWTRIPENMEELGTRLERYVPGMAFLFGFYQENESNAQREVSASFAASSADSVDVKIRFPKYTLYRQAVPLPSFFENQSLKNTCSQLLRL</sequence>
<dbReference type="Gene3D" id="1.25.10.20">
    <property type="entry name" value="Vitellinogen, superhelical"/>
    <property type="match status" value="1"/>
</dbReference>
<evidence type="ECO:0000259" key="7">
    <source>
        <dbReference type="PROSITE" id="PS51211"/>
    </source>
</evidence>
<dbReference type="Pfam" id="PF09175">
    <property type="entry name" value="Vit_b-sht_shell"/>
    <property type="match status" value="1"/>
</dbReference>
<dbReference type="GO" id="GO:0045735">
    <property type="term" value="F:nutrient reservoir activity"/>
    <property type="evidence" value="ECO:0007669"/>
    <property type="project" value="UniProtKB-KW"/>
</dbReference>
<dbReference type="GO" id="GO:0071391">
    <property type="term" value="P:cellular response to estrogen stimulus"/>
    <property type="evidence" value="ECO:0007669"/>
    <property type="project" value="TreeGrafter"/>
</dbReference>
<keyword evidence="4 6" id="KW-1015">Disulfide bond</keyword>
<dbReference type="PANTHER" id="PTHR23345">
    <property type="entry name" value="VITELLOGENIN-RELATED"/>
    <property type="match status" value="1"/>
</dbReference>
<keyword evidence="5" id="KW-0325">Glycoprotein</keyword>
<keyword evidence="2" id="KW-0732">Signal</keyword>
<dbReference type="InterPro" id="IPR015819">
    <property type="entry name" value="Lipid_transp_b-sht_shell"/>
</dbReference>
<organism evidence="8">
    <name type="scientific">Stegastes partitus</name>
    <name type="common">bicolor damselfish</name>
    <dbReference type="NCBI Taxonomy" id="144197"/>
    <lineage>
        <taxon>Eukaryota</taxon>
        <taxon>Metazoa</taxon>
        <taxon>Chordata</taxon>
        <taxon>Craniata</taxon>
        <taxon>Vertebrata</taxon>
        <taxon>Euteleostomi</taxon>
        <taxon>Actinopterygii</taxon>
        <taxon>Neopterygii</taxon>
        <taxon>Teleostei</taxon>
        <taxon>Neoteleostei</taxon>
        <taxon>Acanthomorphata</taxon>
        <taxon>Ovalentaria</taxon>
        <taxon>Pomacentridae</taxon>
        <taxon>Stegastes</taxon>
    </lineage>
</organism>
<dbReference type="InterPro" id="IPR037088">
    <property type="entry name" value="Vitellinogen_b-sht_shell_sf"/>
</dbReference>
<dbReference type="InterPro" id="IPR015258">
    <property type="entry name" value="Vitellinogen_b-sht_shell"/>
</dbReference>
<dbReference type="Pfam" id="PF01347">
    <property type="entry name" value="Vitellogenin_N"/>
    <property type="match status" value="1"/>
</dbReference>
<dbReference type="Gene3D" id="2.20.80.10">
    <property type="entry name" value="Lipovitellin-phosvitin complex, chain A, domain 4"/>
    <property type="match status" value="1"/>
</dbReference>
<dbReference type="SUPFAM" id="SSF48431">
    <property type="entry name" value="Lipovitellin-phosvitin complex, superhelical domain"/>
    <property type="match status" value="1"/>
</dbReference>
<evidence type="ECO:0000256" key="1">
    <source>
        <dbReference type="ARBA" id="ARBA00022553"/>
    </source>
</evidence>
<dbReference type="InterPro" id="IPR015816">
    <property type="entry name" value="Vitellinogen_b-sht_N"/>
</dbReference>
<evidence type="ECO:0000256" key="4">
    <source>
        <dbReference type="ARBA" id="ARBA00023157"/>
    </source>
</evidence>
<keyword evidence="1" id="KW-0597">Phosphoprotein</keyword>
<proteinExistence type="predicted"/>